<gene>
    <name evidence="17" type="ORF">ACFSJC_03345</name>
</gene>
<accession>A0ABW4Y3Y3</accession>
<keyword evidence="7" id="KW-0732">Signal</keyword>
<keyword evidence="13" id="KW-0998">Cell outer membrane</keyword>
<evidence type="ECO:0000256" key="12">
    <source>
        <dbReference type="ARBA" id="ARBA00023139"/>
    </source>
</evidence>
<dbReference type="RefSeq" id="WP_386023200.1">
    <property type="nucleotide sequence ID" value="NZ_JBHUHX010000007.1"/>
</dbReference>
<dbReference type="PANTHER" id="PTHR33619">
    <property type="entry name" value="POLYSACCHARIDE EXPORT PROTEIN GFCE-RELATED"/>
    <property type="match status" value="1"/>
</dbReference>
<evidence type="ECO:0000256" key="8">
    <source>
        <dbReference type="ARBA" id="ARBA00023047"/>
    </source>
</evidence>
<evidence type="ECO:0000256" key="3">
    <source>
        <dbReference type="ARBA" id="ARBA00022448"/>
    </source>
</evidence>
<dbReference type="Proteomes" id="UP001597337">
    <property type="component" value="Unassembled WGS sequence"/>
</dbReference>
<dbReference type="InterPro" id="IPR054765">
    <property type="entry name" value="SLBB_dom"/>
</dbReference>
<keyword evidence="10" id="KW-0626">Porin</keyword>
<keyword evidence="3" id="KW-0813">Transport</keyword>
<keyword evidence="11" id="KW-0472">Membrane</keyword>
<dbReference type="Gene3D" id="3.30.1950.10">
    <property type="entry name" value="wza like domain"/>
    <property type="match status" value="1"/>
</dbReference>
<evidence type="ECO:0000256" key="6">
    <source>
        <dbReference type="ARBA" id="ARBA00022692"/>
    </source>
</evidence>
<sequence>MALLKRSSVSRPWMLGLSLGLLVSFMITATIPALADRAVPEGYRLQAGDIVAVSVWQEPGLEQLVLVRPDGGISFPLAGDLNASGLTIEELTEALKKRLKKYISDPVVTVTLQEIPGNRIYVMGRVNKPGDFPLVTRDVTVIQALAMAGGLTPFADEKHIKVLRTENGGQRSIPFNYKDIRRGKALEQNIMLEAGDVIVVP</sequence>
<evidence type="ECO:0000259" key="15">
    <source>
        <dbReference type="Pfam" id="PF02563"/>
    </source>
</evidence>
<keyword evidence="5" id="KW-0762">Sugar transport</keyword>
<evidence type="ECO:0000256" key="11">
    <source>
        <dbReference type="ARBA" id="ARBA00023136"/>
    </source>
</evidence>
<dbReference type="EMBL" id="JBHUHX010000007">
    <property type="protein sequence ID" value="MFD2110872.1"/>
    <property type="molecule type" value="Genomic_DNA"/>
</dbReference>
<organism evidence="17 18">
    <name type="scientific">Thiorhodococcus fuscus</name>
    <dbReference type="NCBI Taxonomy" id="527200"/>
    <lineage>
        <taxon>Bacteria</taxon>
        <taxon>Pseudomonadati</taxon>
        <taxon>Pseudomonadota</taxon>
        <taxon>Gammaproteobacteria</taxon>
        <taxon>Chromatiales</taxon>
        <taxon>Chromatiaceae</taxon>
        <taxon>Thiorhodococcus</taxon>
    </lineage>
</organism>
<dbReference type="Pfam" id="PF02563">
    <property type="entry name" value="Poly_export"/>
    <property type="match status" value="1"/>
</dbReference>
<keyword evidence="14" id="KW-0449">Lipoprotein</keyword>
<evidence type="ECO:0000256" key="14">
    <source>
        <dbReference type="ARBA" id="ARBA00023288"/>
    </source>
</evidence>
<comment type="similarity">
    <text evidence="2">Belongs to the BexD/CtrA/VexA family.</text>
</comment>
<dbReference type="Pfam" id="PF22461">
    <property type="entry name" value="SLBB_2"/>
    <property type="match status" value="1"/>
</dbReference>
<evidence type="ECO:0000256" key="7">
    <source>
        <dbReference type="ARBA" id="ARBA00022729"/>
    </source>
</evidence>
<dbReference type="InterPro" id="IPR049712">
    <property type="entry name" value="Poly_export"/>
</dbReference>
<protein>
    <submittedName>
        <fullName evidence="17">Polysaccharide biosynthesis/export family protein</fullName>
    </submittedName>
</protein>
<evidence type="ECO:0000256" key="4">
    <source>
        <dbReference type="ARBA" id="ARBA00022452"/>
    </source>
</evidence>
<keyword evidence="9" id="KW-0406">Ion transport</keyword>
<proteinExistence type="inferred from homology"/>
<dbReference type="InterPro" id="IPR003715">
    <property type="entry name" value="Poly_export_N"/>
</dbReference>
<keyword evidence="4" id="KW-1134">Transmembrane beta strand</keyword>
<evidence type="ECO:0000313" key="17">
    <source>
        <dbReference type="EMBL" id="MFD2110872.1"/>
    </source>
</evidence>
<dbReference type="Gene3D" id="3.10.560.10">
    <property type="entry name" value="Outer membrane lipoprotein wza domain like"/>
    <property type="match status" value="1"/>
</dbReference>
<dbReference type="PANTHER" id="PTHR33619:SF3">
    <property type="entry name" value="POLYSACCHARIDE EXPORT PROTEIN GFCE-RELATED"/>
    <property type="match status" value="1"/>
</dbReference>
<evidence type="ECO:0000256" key="13">
    <source>
        <dbReference type="ARBA" id="ARBA00023237"/>
    </source>
</evidence>
<evidence type="ECO:0000256" key="2">
    <source>
        <dbReference type="ARBA" id="ARBA00009450"/>
    </source>
</evidence>
<evidence type="ECO:0000256" key="5">
    <source>
        <dbReference type="ARBA" id="ARBA00022597"/>
    </source>
</evidence>
<keyword evidence="6" id="KW-0812">Transmembrane</keyword>
<name>A0ABW4Y3Y3_9GAMM</name>
<keyword evidence="12" id="KW-0564">Palmitate</keyword>
<comment type="subcellular location">
    <subcellularLocation>
        <location evidence="1">Cell outer membrane</location>
        <topology evidence="1">Multi-pass membrane protein</topology>
    </subcellularLocation>
</comment>
<keyword evidence="18" id="KW-1185">Reference proteome</keyword>
<evidence type="ECO:0000313" key="18">
    <source>
        <dbReference type="Proteomes" id="UP001597337"/>
    </source>
</evidence>
<reference evidence="18" key="1">
    <citation type="journal article" date="2019" name="Int. J. Syst. Evol. Microbiol.">
        <title>The Global Catalogue of Microorganisms (GCM) 10K type strain sequencing project: providing services to taxonomists for standard genome sequencing and annotation.</title>
        <authorList>
            <consortium name="The Broad Institute Genomics Platform"/>
            <consortium name="The Broad Institute Genome Sequencing Center for Infectious Disease"/>
            <person name="Wu L."/>
            <person name="Ma J."/>
        </authorList>
    </citation>
    <scope>NUCLEOTIDE SEQUENCE [LARGE SCALE GENOMIC DNA]</scope>
    <source>
        <strain evidence="18">KACC 12597</strain>
    </source>
</reference>
<evidence type="ECO:0000256" key="10">
    <source>
        <dbReference type="ARBA" id="ARBA00023114"/>
    </source>
</evidence>
<feature type="domain" description="Polysaccharide export protein N-terminal" evidence="15">
    <location>
        <begin position="39"/>
        <end position="112"/>
    </location>
</feature>
<feature type="domain" description="SLBB" evidence="16">
    <location>
        <begin position="119"/>
        <end position="200"/>
    </location>
</feature>
<comment type="caution">
    <text evidence="17">The sequence shown here is derived from an EMBL/GenBank/DDBJ whole genome shotgun (WGS) entry which is preliminary data.</text>
</comment>
<evidence type="ECO:0000256" key="9">
    <source>
        <dbReference type="ARBA" id="ARBA00023065"/>
    </source>
</evidence>
<evidence type="ECO:0000259" key="16">
    <source>
        <dbReference type="Pfam" id="PF22461"/>
    </source>
</evidence>
<evidence type="ECO:0000256" key="1">
    <source>
        <dbReference type="ARBA" id="ARBA00004571"/>
    </source>
</evidence>
<keyword evidence="8" id="KW-0625">Polysaccharide transport</keyword>